<evidence type="ECO:0000256" key="3">
    <source>
        <dbReference type="ARBA" id="ARBA00022679"/>
    </source>
</evidence>
<evidence type="ECO:0000259" key="7">
    <source>
        <dbReference type="Pfam" id="PF26168"/>
    </source>
</evidence>
<evidence type="ECO:0000256" key="5">
    <source>
        <dbReference type="RuleBase" id="RU362057"/>
    </source>
</evidence>
<keyword evidence="2 4" id="KW-0328">Glycosyltransferase</keyword>
<dbReference type="PANTHER" id="PTHR11926">
    <property type="entry name" value="GLUCOSYL/GLUCURONOSYL TRANSFERASES"/>
    <property type="match status" value="1"/>
</dbReference>
<evidence type="ECO:0000313" key="9">
    <source>
        <dbReference type="RefSeq" id="XP_022761457.1"/>
    </source>
</evidence>
<protein>
    <recommendedName>
        <fullName evidence="5">Glycosyltransferase</fullName>
        <ecNumber evidence="5">2.4.1.-</ecNumber>
    </recommendedName>
</protein>
<dbReference type="InterPro" id="IPR035595">
    <property type="entry name" value="UDP_glycos_trans_CS"/>
</dbReference>
<dbReference type="GO" id="GO:0080044">
    <property type="term" value="F:quercetin 7-O-glucosyltransferase activity"/>
    <property type="evidence" value="ECO:0007669"/>
    <property type="project" value="TreeGrafter"/>
</dbReference>
<keyword evidence="3 4" id="KW-0808">Transferase</keyword>
<dbReference type="InterPro" id="IPR058980">
    <property type="entry name" value="Glyco_transf_N"/>
</dbReference>
<dbReference type="Pfam" id="PF00201">
    <property type="entry name" value="UDPGT"/>
    <property type="match status" value="1"/>
</dbReference>
<dbReference type="OrthoDB" id="5835829at2759"/>
<reference evidence="9" key="1">
    <citation type="submission" date="2025-08" db="UniProtKB">
        <authorList>
            <consortium name="RefSeq"/>
        </authorList>
    </citation>
    <scope>IDENTIFICATION</scope>
    <source>
        <tissue evidence="9">Fruit stalk</tissue>
    </source>
</reference>
<evidence type="ECO:0000256" key="4">
    <source>
        <dbReference type="RuleBase" id="RU003718"/>
    </source>
</evidence>
<dbReference type="Gene3D" id="3.40.50.2000">
    <property type="entry name" value="Glycogen Phosphorylase B"/>
    <property type="match status" value="2"/>
</dbReference>
<dbReference type="EC" id="2.4.1.-" evidence="5"/>
<comment type="similarity">
    <text evidence="1 4">Belongs to the UDP-glycosyltransferase family.</text>
</comment>
<dbReference type="CDD" id="cd03784">
    <property type="entry name" value="GT1_Gtf-like"/>
    <property type="match status" value="1"/>
</dbReference>
<proteinExistence type="inferred from homology"/>
<dbReference type="PANTHER" id="PTHR11926:SF1311">
    <property type="entry name" value="UDP-GLYCOSYLTRANSFERASE 74F2"/>
    <property type="match status" value="1"/>
</dbReference>
<evidence type="ECO:0000256" key="6">
    <source>
        <dbReference type="SAM" id="MobiDB-lite"/>
    </source>
</evidence>
<dbReference type="KEGG" id="dzi:111307652"/>
<feature type="domain" description="Glycosyltransferase N-terminal" evidence="7">
    <location>
        <begin position="29"/>
        <end position="66"/>
    </location>
</feature>
<dbReference type="FunFam" id="3.40.50.2000:FF:000019">
    <property type="entry name" value="Glycosyltransferase"/>
    <property type="match status" value="1"/>
</dbReference>
<accession>A0A6P6A9G9</accession>
<dbReference type="FunFam" id="3.40.50.2000:FF:000057">
    <property type="entry name" value="Glycosyltransferase"/>
    <property type="match status" value="1"/>
</dbReference>
<dbReference type="Proteomes" id="UP000515121">
    <property type="component" value="Unplaced"/>
</dbReference>
<dbReference type="RefSeq" id="XP_022761457.1">
    <property type="nucleotide sequence ID" value="XM_022905722.1"/>
</dbReference>
<dbReference type="GeneID" id="111307652"/>
<sequence length="477" mass="53718">MLEDHTLNSREREREREEEMETKDYRAHVLAIPYPSQGHINPMLQFSKRLSSKGLKATFATTLFISQTMKPESFGSGVEMDTISDGCDEGGFSEADSVDDYLKRLEVAGSKTLVELIRKYKTSSHPIDCILYDAFLPWALDVAKQFGLIGAAFFTQACVVNYIYYYAYHGRLSLPVSSVPVSIPGLPLLQLRDMPSFIYVAGSYPSYFELVLSQFSNADKADFILVNTFYELEHEAVDSMSKVISPLLTIGPTIPSMYLDKGVENDKDYDLNLFKLDSTSTKWLSTKPPGSVVYVSFGSMANLSINQMKELAWGLKQTNFYILWVVRSSEVPKIPDRFVEEMGDKALIANWITQTEVLAHEAVGCFFTHCGWNSTIEALCLGVPMVAMPQWTDQTTDAKYVEDVWKVGVRVNLDENGIVSRYEIERCIRQVMEGEEGKVMKENARKWKELAIESVCEGGSSHKSIDQFVSKISTTMS</sequence>
<keyword evidence="8" id="KW-1185">Reference proteome</keyword>
<evidence type="ECO:0000256" key="2">
    <source>
        <dbReference type="ARBA" id="ARBA00022676"/>
    </source>
</evidence>
<dbReference type="PROSITE" id="PS00375">
    <property type="entry name" value="UDPGT"/>
    <property type="match status" value="1"/>
</dbReference>
<gene>
    <name evidence="9" type="primary">LOC111307652</name>
</gene>
<dbReference type="GO" id="GO:0080043">
    <property type="term" value="F:quercetin 3-O-glucosyltransferase activity"/>
    <property type="evidence" value="ECO:0007669"/>
    <property type="project" value="TreeGrafter"/>
</dbReference>
<dbReference type="AlphaFoldDB" id="A0A6P6A9G9"/>
<feature type="region of interest" description="Disordered" evidence="6">
    <location>
        <begin position="1"/>
        <end position="22"/>
    </location>
</feature>
<dbReference type="SUPFAM" id="SSF53756">
    <property type="entry name" value="UDP-Glycosyltransferase/glycogen phosphorylase"/>
    <property type="match status" value="1"/>
</dbReference>
<name>A0A6P6A9G9_DURZI</name>
<dbReference type="InterPro" id="IPR002213">
    <property type="entry name" value="UDP_glucos_trans"/>
</dbReference>
<organism evidence="8 9">
    <name type="scientific">Durio zibethinus</name>
    <name type="common">Durian</name>
    <dbReference type="NCBI Taxonomy" id="66656"/>
    <lineage>
        <taxon>Eukaryota</taxon>
        <taxon>Viridiplantae</taxon>
        <taxon>Streptophyta</taxon>
        <taxon>Embryophyta</taxon>
        <taxon>Tracheophyta</taxon>
        <taxon>Spermatophyta</taxon>
        <taxon>Magnoliopsida</taxon>
        <taxon>eudicotyledons</taxon>
        <taxon>Gunneridae</taxon>
        <taxon>Pentapetalae</taxon>
        <taxon>rosids</taxon>
        <taxon>malvids</taxon>
        <taxon>Malvales</taxon>
        <taxon>Malvaceae</taxon>
        <taxon>Helicteroideae</taxon>
        <taxon>Durio</taxon>
    </lineage>
</organism>
<evidence type="ECO:0000256" key="1">
    <source>
        <dbReference type="ARBA" id="ARBA00009995"/>
    </source>
</evidence>
<dbReference type="Pfam" id="PF26168">
    <property type="entry name" value="Glyco_transf_N"/>
    <property type="match status" value="1"/>
</dbReference>
<evidence type="ECO:0000313" key="8">
    <source>
        <dbReference type="Proteomes" id="UP000515121"/>
    </source>
</evidence>
<dbReference type="GO" id="GO:0032787">
    <property type="term" value="P:monocarboxylic acid metabolic process"/>
    <property type="evidence" value="ECO:0007669"/>
    <property type="project" value="UniProtKB-ARBA"/>
</dbReference>